<dbReference type="GO" id="GO:0018279">
    <property type="term" value="P:protein N-linked glycosylation via asparagine"/>
    <property type="evidence" value="ECO:0007669"/>
    <property type="project" value="UniProtKB-ARBA"/>
</dbReference>
<keyword evidence="8" id="KW-0808">Transferase</keyword>
<evidence type="ECO:0000256" key="9">
    <source>
        <dbReference type="ARBA" id="ARBA00022692"/>
    </source>
</evidence>
<dbReference type="GO" id="GO:0004579">
    <property type="term" value="F:dolichyl-diphosphooligosaccharide-protein glycotransferase activity"/>
    <property type="evidence" value="ECO:0007669"/>
    <property type="project" value="UniProtKB-EC"/>
</dbReference>
<keyword evidence="14 19" id="KW-0472">Membrane</keyword>
<feature type="domain" description="STT3/PglB/AglB core" evidence="21">
    <location>
        <begin position="634"/>
        <end position="690"/>
    </location>
</feature>
<feature type="transmembrane region" description="Helical" evidence="19">
    <location>
        <begin position="457"/>
        <end position="475"/>
    </location>
</feature>
<dbReference type="Pfam" id="PF02516">
    <property type="entry name" value="STT3"/>
    <property type="match status" value="2"/>
</dbReference>
<feature type="transmembrane region" description="Helical" evidence="19">
    <location>
        <begin position="32"/>
        <end position="52"/>
    </location>
</feature>
<dbReference type="EC" id="2.4.99.18" evidence="6"/>
<feature type="transmembrane region" description="Helical" evidence="19">
    <location>
        <begin position="571"/>
        <end position="591"/>
    </location>
</feature>
<gene>
    <name evidence="22" type="ORF">P5673_014931</name>
</gene>
<feature type="region of interest" description="Disordered" evidence="18">
    <location>
        <begin position="512"/>
        <end position="559"/>
    </location>
</feature>
<dbReference type="EMBL" id="JARQWQ010000030">
    <property type="protein sequence ID" value="KAK2562163.1"/>
    <property type="molecule type" value="Genomic_DNA"/>
</dbReference>
<evidence type="ECO:0000256" key="1">
    <source>
        <dbReference type="ARBA" id="ARBA00001936"/>
    </source>
</evidence>
<feature type="transmembrane region" description="Helical" evidence="19">
    <location>
        <begin position="212"/>
        <end position="230"/>
    </location>
</feature>
<evidence type="ECO:0000313" key="23">
    <source>
        <dbReference type="Proteomes" id="UP001249851"/>
    </source>
</evidence>
<evidence type="ECO:0000256" key="18">
    <source>
        <dbReference type="SAM" id="MobiDB-lite"/>
    </source>
</evidence>
<feature type="domain" description="Oligosaccharyl transferase STT3 N-terminal" evidence="20">
    <location>
        <begin position="195"/>
        <end position="489"/>
    </location>
</feature>
<dbReference type="Proteomes" id="UP001249851">
    <property type="component" value="Unassembled WGS sequence"/>
</dbReference>
<accession>A0AAD9QJ08</accession>
<keyword evidence="9 19" id="KW-0812">Transmembrane</keyword>
<dbReference type="GO" id="GO:0046872">
    <property type="term" value="F:metal ion binding"/>
    <property type="evidence" value="ECO:0007669"/>
    <property type="project" value="UniProtKB-KW"/>
</dbReference>
<dbReference type="AlphaFoldDB" id="A0AAD9QJ08"/>
<evidence type="ECO:0000256" key="11">
    <source>
        <dbReference type="ARBA" id="ARBA00022824"/>
    </source>
</evidence>
<evidence type="ECO:0000256" key="7">
    <source>
        <dbReference type="ARBA" id="ARBA00022676"/>
    </source>
</evidence>
<keyword evidence="12" id="KW-0460">Magnesium</keyword>
<keyword evidence="13 19" id="KW-1133">Transmembrane helix</keyword>
<keyword evidence="16" id="KW-0464">Manganese</keyword>
<evidence type="ECO:0000256" key="17">
    <source>
        <dbReference type="ARBA" id="ARBA00048829"/>
    </source>
</evidence>
<reference evidence="22" key="2">
    <citation type="journal article" date="2023" name="Science">
        <title>Genomic signatures of disease resistance in endangered staghorn corals.</title>
        <authorList>
            <person name="Vollmer S.V."/>
            <person name="Selwyn J.D."/>
            <person name="Despard B.A."/>
            <person name="Roesel C.L."/>
        </authorList>
    </citation>
    <scope>NUCLEOTIDE SEQUENCE</scope>
    <source>
        <strain evidence="22">K2</strain>
    </source>
</reference>
<feature type="transmembrane region" description="Helical" evidence="19">
    <location>
        <begin position="481"/>
        <end position="502"/>
    </location>
</feature>
<comment type="cofactor">
    <cofactor evidence="1">
        <name>Mn(2+)</name>
        <dbReference type="ChEBI" id="CHEBI:29035"/>
    </cofactor>
</comment>
<name>A0AAD9QJ08_ACRCE</name>
<comment type="catalytic activity">
    <reaction evidence="17">
        <text>a di-trans,poly-cis-dolichyl diphosphooligosaccharide + L-asparaginyl-[protein] = N(4)-(oligosaccharide-(1-&gt;4)-N-acetyl-beta-D-glucosaminyl-(1-&gt;4)-N-acetyl-beta-D-glucosaminyl)-L-asparaginyl-[protein] + a di-trans,poly-cis-dolichyl diphosphate + H(+)</text>
        <dbReference type="Rhea" id="RHEA:22980"/>
        <dbReference type="Rhea" id="RHEA-COMP:12804"/>
        <dbReference type="Rhea" id="RHEA-COMP:12805"/>
        <dbReference type="Rhea" id="RHEA-COMP:19506"/>
        <dbReference type="Rhea" id="RHEA-COMP:19509"/>
        <dbReference type="ChEBI" id="CHEBI:15378"/>
        <dbReference type="ChEBI" id="CHEBI:50347"/>
        <dbReference type="ChEBI" id="CHEBI:57497"/>
        <dbReference type="ChEBI" id="CHEBI:57570"/>
        <dbReference type="ChEBI" id="CHEBI:132529"/>
        <dbReference type="EC" id="2.4.99.18"/>
    </reaction>
</comment>
<evidence type="ECO:0000256" key="10">
    <source>
        <dbReference type="ARBA" id="ARBA00022723"/>
    </source>
</evidence>
<feature type="transmembrane region" description="Helical" evidence="19">
    <location>
        <begin position="428"/>
        <end position="450"/>
    </location>
</feature>
<dbReference type="Gene3D" id="3.40.50.12610">
    <property type="match status" value="1"/>
</dbReference>
<dbReference type="FunFam" id="3.40.50.12610:FF:000001">
    <property type="entry name" value="Dolichyl-diphosphooligosaccharide--protein glycosyltransferase subunit STT3B"/>
    <property type="match status" value="1"/>
</dbReference>
<feature type="transmembrane region" description="Helical" evidence="19">
    <location>
        <begin position="242"/>
        <end position="267"/>
    </location>
</feature>
<dbReference type="GO" id="GO:0043687">
    <property type="term" value="P:post-translational protein modification"/>
    <property type="evidence" value="ECO:0007669"/>
    <property type="project" value="TreeGrafter"/>
</dbReference>
<comment type="caution">
    <text evidence="22">The sequence shown here is derived from an EMBL/GenBank/DDBJ whole genome shotgun (WGS) entry which is preliminary data.</text>
</comment>
<feature type="transmembrane region" description="Helical" evidence="19">
    <location>
        <begin position="189"/>
        <end position="206"/>
    </location>
</feature>
<dbReference type="PANTHER" id="PTHR13872">
    <property type="entry name" value="DOLICHYL-DIPHOSPHOOLIGOSACCHARIDE--PROTEIN GLYCOSYLTRANSFERASE SUBUNIT"/>
    <property type="match status" value="1"/>
</dbReference>
<dbReference type="PANTHER" id="PTHR13872:SF1">
    <property type="entry name" value="DOLICHYL-DIPHOSPHOOLIGOSACCHARIDE--PROTEIN GLYCOSYLTRANSFERASE SUBUNIT STT3B"/>
    <property type="match status" value="1"/>
</dbReference>
<evidence type="ECO:0000256" key="16">
    <source>
        <dbReference type="ARBA" id="ARBA00023211"/>
    </source>
</evidence>
<evidence type="ECO:0000256" key="14">
    <source>
        <dbReference type="ARBA" id="ARBA00023136"/>
    </source>
</evidence>
<keyword evidence="11" id="KW-0256">Endoplasmic reticulum</keyword>
<comment type="similarity">
    <text evidence="5">Belongs to the STT3 family.</text>
</comment>
<keyword evidence="23" id="KW-1185">Reference proteome</keyword>
<evidence type="ECO:0000256" key="2">
    <source>
        <dbReference type="ARBA" id="ARBA00001946"/>
    </source>
</evidence>
<feature type="transmembrane region" description="Helical" evidence="19">
    <location>
        <begin position="273"/>
        <end position="300"/>
    </location>
</feature>
<keyword evidence="15" id="KW-0325">Glycoprotein</keyword>
<evidence type="ECO:0000259" key="21">
    <source>
        <dbReference type="Pfam" id="PF21436"/>
    </source>
</evidence>
<evidence type="ECO:0000256" key="12">
    <source>
        <dbReference type="ARBA" id="ARBA00022842"/>
    </source>
</evidence>
<organism evidence="22 23">
    <name type="scientific">Acropora cervicornis</name>
    <name type="common">Staghorn coral</name>
    <dbReference type="NCBI Taxonomy" id="6130"/>
    <lineage>
        <taxon>Eukaryota</taxon>
        <taxon>Metazoa</taxon>
        <taxon>Cnidaria</taxon>
        <taxon>Anthozoa</taxon>
        <taxon>Hexacorallia</taxon>
        <taxon>Scleractinia</taxon>
        <taxon>Astrocoeniina</taxon>
        <taxon>Acroporidae</taxon>
        <taxon>Acropora</taxon>
    </lineage>
</organism>
<evidence type="ECO:0000256" key="19">
    <source>
        <dbReference type="SAM" id="Phobius"/>
    </source>
</evidence>
<dbReference type="Pfam" id="PF21436">
    <property type="entry name" value="STT3-PglB_core"/>
    <property type="match status" value="1"/>
</dbReference>
<evidence type="ECO:0000256" key="5">
    <source>
        <dbReference type="ARBA" id="ARBA00010810"/>
    </source>
</evidence>
<keyword evidence="7" id="KW-0328">Glycosyltransferase</keyword>
<keyword evidence="10" id="KW-0479">Metal-binding</keyword>
<feature type="transmembrane region" description="Helical" evidence="19">
    <location>
        <begin position="369"/>
        <end position="393"/>
    </location>
</feature>
<feature type="transmembrane region" description="Helical" evidence="19">
    <location>
        <begin position="339"/>
        <end position="357"/>
    </location>
</feature>
<reference evidence="22" key="1">
    <citation type="journal article" date="2023" name="G3 (Bethesda)">
        <title>Whole genome assembly and annotation of the endangered Caribbean coral Acropora cervicornis.</title>
        <authorList>
            <person name="Selwyn J.D."/>
            <person name="Vollmer S.V."/>
        </authorList>
    </citation>
    <scope>NUCLEOTIDE SEQUENCE</scope>
    <source>
        <strain evidence="22">K2</strain>
    </source>
</reference>
<evidence type="ECO:0000256" key="4">
    <source>
        <dbReference type="ARBA" id="ARBA00004922"/>
    </source>
</evidence>
<feature type="transmembrane region" description="Helical" evidence="19">
    <location>
        <begin position="307"/>
        <end position="327"/>
    </location>
</feature>
<comment type="cofactor">
    <cofactor evidence="2">
        <name>Mg(2+)</name>
        <dbReference type="ChEBI" id="CHEBI:18420"/>
    </cofactor>
</comment>
<evidence type="ECO:0000313" key="22">
    <source>
        <dbReference type="EMBL" id="KAK2562163.1"/>
    </source>
</evidence>
<evidence type="ECO:0000259" key="20">
    <source>
        <dbReference type="Pfam" id="PF02516"/>
    </source>
</evidence>
<dbReference type="InterPro" id="IPR048307">
    <property type="entry name" value="STT3_N"/>
</dbReference>
<comment type="subcellular location">
    <subcellularLocation>
        <location evidence="3">Endoplasmic reticulum membrane</location>
        <topology evidence="3">Multi-pass membrane protein</topology>
    </subcellularLocation>
</comment>
<comment type="pathway">
    <text evidence="4">Protein modification; protein glycosylation.</text>
</comment>
<evidence type="ECO:0000256" key="3">
    <source>
        <dbReference type="ARBA" id="ARBA00004477"/>
    </source>
</evidence>
<dbReference type="InterPro" id="IPR048999">
    <property type="entry name" value="STT3-PglB_core"/>
</dbReference>
<feature type="domain" description="Oligosaccharyl transferase STT3 N-terminal" evidence="20">
    <location>
        <begin position="94"/>
        <end position="172"/>
    </location>
</feature>
<evidence type="ECO:0000256" key="15">
    <source>
        <dbReference type="ARBA" id="ARBA00023180"/>
    </source>
</evidence>
<evidence type="ECO:0000256" key="13">
    <source>
        <dbReference type="ARBA" id="ARBA00022989"/>
    </source>
</evidence>
<protein>
    <recommendedName>
        <fullName evidence="6">dolichyl-diphosphooligosaccharide--protein glycotransferase</fullName>
        <ecNumber evidence="6">2.4.99.18</ecNumber>
    </recommendedName>
</protein>
<dbReference type="InterPro" id="IPR003674">
    <property type="entry name" value="Oligo_trans_STT3"/>
</dbReference>
<sequence>MEVVERKDASATKDRKVDSTEAKTQTVGWQSLLTFTILSLAWLVGFASRLFAVIRFESIIHEFDPCYKANNNEISPAHLGLQLRKINASRKVGFNYRSTHHLVSHGFYKFLNWFDERAWYPLGRIVGGTVYPGLMMTSACLHWILNALHITVHIRDVCVFLAPTFSGCEQIWTLQAEETVLNSGALNKAFFILGSGLTAIATYLLTKELWNDRAGLFAACFIAIVPGYISRSVAGSYDNEGIAIFALQFTYFLWVKSVKTGSVFWAACASLSYFYMVSAWGGYVFIINLIPLHVFFLLLMGRFSFKIFVSYTTFFILGLLMSMQVPFVGFQPIRTSEHMAAAGTFALLQAYAFLVYLRSKVSWSDFKHIFVFAVVSVAGLVFIAVVFLTYAGYVAPWSGRFYSLYDTGYAKIHIPIIASVSEHQPTTWVSFFFDLHVLICTFPAGLWMVVKQLNDERVFVVLYATTAVYFAGVMVRLMLTLTPVVCILAAIAFSVTLDNYLVDDRPSEGKDAVAEQASVESVAEENHKKKKKDLYDKPGKKKPVTNRQNSKQEEMEKEEDGGLLGANLKGMVVLCLMMMLMMFAVHCTWVTSNAYSSPSVVLASTNYDGSRNILDDFREAYFWLRQNTDDNARIMSWWDYGYQIAGMANRTTLVDNNTWNNSHIALVGKAMSSNESSAYKIMKMLDVDYVLVIFGGVIGYSGDDINKFLWMVRIAEGEHPQEIKESDYFTPQGEFRVDAAGSPVLLNCLMYKMCYYRFGEMQLDFRSPSGFDRTRNVEIGNKNFKLEHLEEAFTSEHWLVRIYRVKDYANRVKSSLPLRSTNSKSKTKYIPRRNSRKGYIREKLNVIQGKRVIKRGKKKSKIKKTM</sequence>
<dbReference type="GO" id="GO:0008250">
    <property type="term" value="C:oligosaccharyltransferase complex"/>
    <property type="evidence" value="ECO:0007669"/>
    <property type="project" value="UniProtKB-ARBA"/>
</dbReference>
<evidence type="ECO:0000256" key="8">
    <source>
        <dbReference type="ARBA" id="ARBA00022679"/>
    </source>
</evidence>
<proteinExistence type="inferred from homology"/>
<evidence type="ECO:0000256" key="6">
    <source>
        <dbReference type="ARBA" id="ARBA00012605"/>
    </source>
</evidence>